<evidence type="ECO:0000256" key="3">
    <source>
        <dbReference type="ARBA" id="ARBA00012014"/>
    </source>
</evidence>
<gene>
    <name evidence="16" type="ORF">SAMN05892877_11954</name>
</gene>
<dbReference type="InterPro" id="IPR024320">
    <property type="entry name" value="LPG_synthase_C"/>
</dbReference>
<evidence type="ECO:0000313" key="16">
    <source>
        <dbReference type="EMBL" id="SOC45941.1"/>
    </source>
</evidence>
<evidence type="ECO:0000256" key="10">
    <source>
        <dbReference type="ARBA" id="ARBA00023136"/>
    </source>
</evidence>
<evidence type="ECO:0000256" key="11">
    <source>
        <dbReference type="ARBA" id="ARBA00023251"/>
    </source>
</evidence>
<dbReference type="Pfam" id="PF03706">
    <property type="entry name" value="LPG_synthase_TM"/>
    <property type="match status" value="1"/>
</dbReference>
<evidence type="ECO:0000256" key="4">
    <source>
        <dbReference type="ARBA" id="ARBA00021546"/>
    </source>
</evidence>
<evidence type="ECO:0000259" key="15">
    <source>
        <dbReference type="Pfam" id="PF09924"/>
    </source>
</evidence>
<dbReference type="GO" id="GO:0050071">
    <property type="term" value="F:phosphatidylglycerol lysyltransferase activity"/>
    <property type="evidence" value="ECO:0007669"/>
    <property type="project" value="UniProtKB-EC"/>
</dbReference>
<evidence type="ECO:0000256" key="6">
    <source>
        <dbReference type="ARBA" id="ARBA00022679"/>
    </source>
</evidence>
<evidence type="ECO:0000256" key="14">
    <source>
        <dbReference type="SAM" id="Phobius"/>
    </source>
</evidence>
<keyword evidence="7 14" id="KW-0812">Transmembrane</keyword>
<dbReference type="PANTHER" id="PTHR34697:SF2">
    <property type="entry name" value="PHOSPHATIDYLGLYCEROL LYSYLTRANSFERASE"/>
    <property type="match status" value="1"/>
</dbReference>
<feature type="transmembrane region" description="Helical" evidence="14">
    <location>
        <begin position="462"/>
        <end position="485"/>
    </location>
</feature>
<feature type="transmembrane region" description="Helical" evidence="14">
    <location>
        <begin position="408"/>
        <end position="425"/>
    </location>
</feature>
<evidence type="ECO:0000256" key="7">
    <source>
        <dbReference type="ARBA" id="ARBA00022692"/>
    </source>
</evidence>
<feature type="transmembrane region" description="Helical" evidence="14">
    <location>
        <begin position="179"/>
        <end position="200"/>
    </location>
</feature>
<feature type="transmembrane region" description="Helical" evidence="14">
    <location>
        <begin position="96"/>
        <end position="120"/>
    </location>
</feature>
<reference evidence="16 17" key="1">
    <citation type="submission" date="2017-08" db="EMBL/GenBank/DDBJ databases">
        <authorList>
            <person name="de Groot N.N."/>
        </authorList>
    </citation>
    <scope>NUCLEOTIDE SEQUENCE [LARGE SCALE GENOMIC DNA]</scope>
    <source>
        <strain evidence="16 17">JC85</strain>
    </source>
</reference>
<dbReference type="InterPro" id="IPR051211">
    <property type="entry name" value="PG_lysyltransferase"/>
</dbReference>
<protein>
    <recommendedName>
        <fullName evidence="4">Phosphatidylglycerol lysyltransferase</fullName>
        <ecNumber evidence="3">2.3.2.3</ecNumber>
    </recommendedName>
    <alternativeName>
        <fullName evidence="12">Lysylphosphatidylglycerol synthase</fullName>
    </alternativeName>
</protein>
<dbReference type="EC" id="2.3.2.3" evidence="3"/>
<dbReference type="EMBL" id="OBQD01000019">
    <property type="protein sequence ID" value="SOC45941.1"/>
    <property type="molecule type" value="Genomic_DNA"/>
</dbReference>
<feature type="transmembrane region" description="Helical" evidence="14">
    <location>
        <begin position="301"/>
        <end position="318"/>
    </location>
</feature>
<keyword evidence="5" id="KW-1003">Cell membrane</keyword>
<dbReference type="SUPFAM" id="SSF55729">
    <property type="entry name" value="Acyl-CoA N-acyltransferases (Nat)"/>
    <property type="match status" value="1"/>
</dbReference>
<dbReference type="GO" id="GO:0055091">
    <property type="term" value="P:phospholipid homeostasis"/>
    <property type="evidence" value="ECO:0007669"/>
    <property type="project" value="TreeGrafter"/>
</dbReference>
<dbReference type="AlphaFoldDB" id="A0A285V0A3"/>
<feature type="transmembrane region" description="Helical" evidence="14">
    <location>
        <begin position="140"/>
        <end position="167"/>
    </location>
</feature>
<feature type="domain" description="Phosphatidylglycerol lysyltransferase C-terminal" evidence="15">
    <location>
        <begin position="552"/>
        <end position="837"/>
    </location>
</feature>
<keyword evidence="17" id="KW-1185">Reference proteome</keyword>
<proteinExistence type="inferred from homology"/>
<feature type="transmembrane region" description="Helical" evidence="14">
    <location>
        <begin position="431"/>
        <end position="450"/>
    </location>
</feature>
<dbReference type="Pfam" id="PF09924">
    <property type="entry name" value="LPG_synthase_C"/>
    <property type="match status" value="1"/>
</dbReference>
<keyword evidence="10 14" id="KW-0472">Membrane</keyword>
<organism evidence="16 17">
    <name type="scientific">Rhizobium subbaraonis</name>
    <dbReference type="NCBI Taxonomy" id="908946"/>
    <lineage>
        <taxon>Bacteria</taxon>
        <taxon>Pseudomonadati</taxon>
        <taxon>Pseudomonadota</taxon>
        <taxon>Alphaproteobacteria</taxon>
        <taxon>Hyphomicrobiales</taxon>
        <taxon>Rhizobiaceae</taxon>
        <taxon>Rhizobium/Agrobacterium group</taxon>
        <taxon>Rhizobium</taxon>
    </lineage>
</organism>
<evidence type="ECO:0000256" key="9">
    <source>
        <dbReference type="ARBA" id="ARBA00023098"/>
    </source>
</evidence>
<sequence>MTSESPSANEPSGGSARQFLLTYRVYITAASVILVFGLMALAIYHLSAEVRYADVIAALEGTPWSALALAVFFTALSFASLIFYDVNALEYIGRKASFASVAVSAFMAYAVGNTVGFGPLSGGAIRFRAYSRLWLTPGEIARVIAFVTLSFGLGLLLVSALSTLAVAPQVSHTIGVGPFWLRAGALAVIALMAAVFFIGRNGRTLQFNGFTLRLPDSRTASRQFLVTAFDIAASASVLYVLLPQTHVSWPVFLAIYATAVAIGVLSHVPAGLGVFEAIMMAGLSNAISLDQLLGSLVLYRLVYYVLPLLLAVVVMLVTETRQLAARPGVAEVGQIAARLSPALISTFALLLGAMLIFSSVVPTPDADLDFLEGLLPLPLVEAAHFLSSLLGLGLLVTSRGLAQRLDGAWWVALLCACAAFVMAFLKAIAVFEAGLLGLFIVALVFNVRSFDRHASLFRQALGPSWLAAIAVIIVAAFVILLFIYRDTEYTHQLWWQFEFSEEAPRGLRALLGLSIGASAVAIFSLLRPVARRPQPSEMVDIVRAIDVVRQQDVADANLVRMGDKHVMFSHSGSAFIMYGIHGRSWIALGDPIGAKEDFAELVWQFVEAARAGGGRAAFYQISPSVLSYCADAGLRAFKLGEIATVDLVHFELKGSKLAGLRQSYNRGARDGLVFSLVDTFEVPTVIDELQAVSDAWLAHHNTREKRFSLGAFDRSYVMSQPVAVVRKDGDIVAFATLMLTDTMAEATVDLMRFAAQAPNGTMDFLFVSILEHLRDAGYRSFNLGMAPLSGMARRDAAPVWDRVGGALFEHGERYYNFKGLRAFKSKFHPRWEPRYLAVSNGTGAALALMDATFLISGGVKGVLGK</sequence>
<feature type="transmembrane region" description="Helical" evidence="14">
    <location>
        <begin position="64"/>
        <end position="84"/>
    </location>
</feature>
<feature type="transmembrane region" description="Helical" evidence="14">
    <location>
        <begin position="254"/>
        <end position="281"/>
    </location>
</feature>
<evidence type="ECO:0000256" key="8">
    <source>
        <dbReference type="ARBA" id="ARBA00022989"/>
    </source>
</evidence>
<dbReference type="GO" id="GO:0005886">
    <property type="term" value="C:plasma membrane"/>
    <property type="evidence" value="ECO:0007669"/>
    <property type="project" value="UniProtKB-SubCell"/>
</dbReference>
<name>A0A285V0A3_9HYPH</name>
<keyword evidence="8 14" id="KW-1133">Transmembrane helix</keyword>
<feature type="transmembrane region" description="Helical" evidence="14">
    <location>
        <begin position="220"/>
        <end position="242"/>
    </location>
</feature>
<feature type="transmembrane region" description="Helical" evidence="14">
    <location>
        <begin position="505"/>
        <end position="526"/>
    </location>
</feature>
<feature type="transmembrane region" description="Helical" evidence="14">
    <location>
        <begin position="21"/>
        <end position="44"/>
    </location>
</feature>
<evidence type="ECO:0000256" key="2">
    <source>
        <dbReference type="ARBA" id="ARBA00008627"/>
    </source>
</evidence>
<feature type="transmembrane region" description="Helical" evidence="14">
    <location>
        <begin position="339"/>
        <end position="361"/>
    </location>
</feature>
<comment type="similarity">
    <text evidence="2">Belongs to the LPG synthase family.</text>
</comment>
<feature type="transmembrane region" description="Helical" evidence="14">
    <location>
        <begin position="373"/>
        <end position="396"/>
    </location>
</feature>
<dbReference type="GO" id="GO:0046677">
    <property type="term" value="P:response to antibiotic"/>
    <property type="evidence" value="ECO:0007669"/>
    <property type="project" value="UniProtKB-KW"/>
</dbReference>
<evidence type="ECO:0000256" key="13">
    <source>
        <dbReference type="ARBA" id="ARBA00047540"/>
    </source>
</evidence>
<evidence type="ECO:0000256" key="5">
    <source>
        <dbReference type="ARBA" id="ARBA00022475"/>
    </source>
</evidence>
<comment type="catalytic activity">
    <reaction evidence="13">
        <text>L-lysyl-tRNA(Lys) + a 1,2-diacyl-sn-glycero-3-phospho-(1'-sn-glycerol) = a 1,2-diacyl-sn-glycero-3-phospho-1'-(3'-O-L-lysyl)-sn-glycerol + tRNA(Lys)</text>
        <dbReference type="Rhea" id="RHEA:10668"/>
        <dbReference type="Rhea" id="RHEA-COMP:9696"/>
        <dbReference type="Rhea" id="RHEA-COMP:9697"/>
        <dbReference type="ChEBI" id="CHEBI:64716"/>
        <dbReference type="ChEBI" id="CHEBI:75792"/>
        <dbReference type="ChEBI" id="CHEBI:78442"/>
        <dbReference type="ChEBI" id="CHEBI:78529"/>
        <dbReference type="EC" id="2.3.2.3"/>
    </reaction>
</comment>
<dbReference type="InterPro" id="IPR022791">
    <property type="entry name" value="L-PG_synthase/AglD"/>
</dbReference>
<accession>A0A285V0A3</accession>
<dbReference type="GO" id="GO:0006629">
    <property type="term" value="P:lipid metabolic process"/>
    <property type="evidence" value="ECO:0007669"/>
    <property type="project" value="UniProtKB-KW"/>
</dbReference>
<dbReference type="Proteomes" id="UP000219167">
    <property type="component" value="Unassembled WGS sequence"/>
</dbReference>
<keyword evidence="6 16" id="KW-0808">Transferase</keyword>
<dbReference type="InterPro" id="IPR016181">
    <property type="entry name" value="Acyl_CoA_acyltransferase"/>
</dbReference>
<keyword evidence="9" id="KW-0443">Lipid metabolism</keyword>
<dbReference type="RefSeq" id="WP_097142370.1">
    <property type="nucleotide sequence ID" value="NZ_OBQD01000019.1"/>
</dbReference>
<evidence type="ECO:0000313" key="17">
    <source>
        <dbReference type="Proteomes" id="UP000219167"/>
    </source>
</evidence>
<dbReference type="OrthoDB" id="145485at2"/>
<evidence type="ECO:0000256" key="1">
    <source>
        <dbReference type="ARBA" id="ARBA00004651"/>
    </source>
</evidence>
<evidence type="ECO:0000256" key="12">
    <source>
        <dbReference type="ARBA" id="ARBA00031899"/>
    </source>
</evidence>
<dbReference type="PANTHER" id="PTHR34697">
    <property type="entry name" value="PHOSPHATIDYLGLYCEROL LYSYLTRANSFERASE"/>
    <property type="match status" value="1"/>
</dbReference>
<dbReference type="NCBIfam" id="NF033480">
    <property type="entry name" value="bifunc_MprF"/>
    <property type="match status" value="1"/>
</dbReference>
<comment type="subcellular location">
    <subcellularLocation>
        <location evidence="1">Cell membrane</location>
        <topology evidence="1">Multi-pass membrane protein</topology>
    </subcellularLocation>
</comment>
<keyword evidence="11" id="KW-0046">Antibiotic resistance</keyword>